<dbReference type="AlphaFoldDB" id="A0A914A568"/>
<name>A0A914A568_PATMI</name>
<feature type="chain" id="PRO_5037033748" evidence="2">
    <location>
        <begin position="20"/>
        <end position="213"/>
    </location>
</feature>
<feature type="signal peptide" evidence="2">
    <location>
        <begin position="1"/>
        <end position="19"/>
    </location>
</feature>
<evidence type="ECO:0000313" key="3">
    <source>
        <dbReference type="EnsemblMetazoa" id="XP_038058865.1"/>
    </source>
</evidence>
<evidence type="ECO:0000313" key="4">
    <source>
        <dbReference type="Proteomes" id="UP000887568"/>
    </source>
</evidence>
<feature type="region of interest" description="Disordered" evidence="1">
    <location>
        <begin position="131"/>
        <end position="166"/>
    </location>
</feature>
<feature type="compositionally biased region" description="Basic and acidic residues" evidence="1">
    <location>
        <begin position="145"/>
        <end position="159"/>
    </location>
</feature>
<keyword evidence="2" id="KW-0732">Signal</keyword>
<reference evidence="3" key="1">
    <citation type="submission" date="2022-11" db="UniProtKB">
        <authorList>
            <consortium name="EnsemblMetazoa"/>
        </authorList>
    </citation>
    <scope>IDENTIFICATION</scope>
</reference>
<accession>A0A914A568</accession>
<keyword evidence="4" id="KW-1185">Reference proteome</keyword>
<dbReference type="Proteomes" id="UP000887568">
    <property type="component" value="Unplaced"/>
</dbReference>
<dbReference type="GeneID" id="119730156"/>
<dbReference type="RefSeq" id="XP_038058865.1">
    <property type="nucleotide sequence ID" value="XM_038202937.1"/>
</dbReference>
<proteinExistence type="predicted"/>
<organism evidence="3 4">
    <name type="scientific">Patiria miniata</name>
    <name type="common">Bat star</name>
    <name type="synonym">Asterina miniata</name>
    <dbReference type="NCBI Taxonomy" id="46514"/>
    <lineage>
        <taxon>Eukaryota</taxon>
        <taxon>Metazoa</taxon>
        <taxon>Echinodermata</taxon>
        <taxon>Eleutherozoa</taxon>
        <taxon>Asterozoa</taxon>
        <taxon>Asteroidea</taxon>
        <taxon>Valvatacea</taxon>
        <taxon>Valvatida</taxon>
        <taxon>Asterinidae</taxon>
        <taxon>Patiria</taxon>
    </lineage>
</organism>
<sequence length="213" mass="23494">MWKTPSISVLLIFMTCVISFNSVDTAPLIEETVDVLSNPRLDKSLGPSSRRLVFDAPAISPSLPKPSRKHLQRSQKLYTSLFPSFAYESTPIQTPAAVADDPPTITPKVREFSFGTKQPFQSVFRQSEAFSFPPIPDLPPPPEGKGCRDRATVGERDELSGEGQLPVIPEFPEIPRWMPRSASHKAQFAFSSAERVYSGLEDGTSGSNQTKLQ</sequence>
<feature type="compositionally biased region" description="Pro residues" evidence="1">
    <location>
        <begin position="133"/>
        <end position="143"/>
    </location>
</feature>
<evidence type="ECO:0000256" key="1">
    <source>
        <dbReference type="SAM" id="MobiDB-lite"/>
    </source>
</evidence>
<evidence type="ECO:0000256" key="2">
    <source>
        <dbReference type="SAM" id="SignalP"/>
    </source>
</evidence>
<dbReference type="EnsemblMetazoa" id="XM_038202937.1">
    <property type="protein sequence ID" value="XP_038058865.1"/>
    <property type="gene ID" value="LOC119730156"/>
</dbReference>
<protein>
    <submittedName>
        <fullName evidence="3">Uncharacterized protein</fullName>
    </submittedName>
</protein>